<organism evidence="5 6">
    <name type="scientific">Kluyveromyces marxianus</name>
    <name type="common">Yeast</name>
    <name type="synonym">Candida kefyr</name>
    <dbReference type="NCBI Taxonomy" id="4911"/>
    <lineage>
        <taxon>Eukaryota</taxon>
        <taxon>Fungi</taxon>
        <taxon>Dikarya</taxon>
        <taxon>Ascomycota</taxon>
        <taxon>Saccharomycotina</taxon>
        <taxon>Saccharomycetes</taxon>
        <taxon>Saccharomycetales</taxon>
        <taxon>Saccharomycetaceae</taxon>
        <taxon>Kluyveromyces</taxon>
    </lineage>
</organism>
<evidence type="ECO:0000313" key="5">
    <source>
        <dbReference type="EMBL" id="QGN17575.1"/>
    </source>
</evidence>
<gene>
    <name evidence="5" type="primary">fabG</name>
    <name evidence="5" type="ORF">FIM1_4781</name>
</gene>
<keyword evidence="2" id="KW-0521">NADP</keyword>
<dbReference type="Gene3D" id="3.40.50.720">
    <property type="entry name" value="NAD(P)-binding Rossmann-like Domain"/>
    <property type="match status" value="1"/>
</dbReference>
<evidence type="ECO:0000313" key="6">
    <source>
        <dbReference type="Proteomes" id="UP000422736"/>
    </source>
</evidence>
<evidence type="ECO:0000256" key="1">
    <source>
        <dbReference type="ARBA" id="ARBA00006484"/>
    </source>
</evidence>
<dbReference type="InterPro" id="IPR020904">
    <property type="entry name" value="Sc_DH/Rdtase_CS"/>
</dbReference>
<keyword evidence="6" id="KW-1185">Reference proteome</keyword>
<dbReference type="InterPro" id="IPR002347">
    <property type="entry name" value="SDR_fam"/>
</dbReference>
<dbReference type="Pfam" id="PF00106">
    <property type="entry name" value="adh_short"/>
    <property type="match status" value="1"/>
</dbReference>
<dbReference type="SUPFAM" id="SSF51735">
    <property type="entry name" value="NAD(P)-binding Rossmann-fold domains"/>
    <property type="match status" value="1"/>
</dbReference>
<comment type="similarity">
    <text evidence="1 4">Belongs to the short-chain dehydrogenases/reductases (SDR) family.</text>
</comment>
<dbReference type="InterPro" id="IPR036291">
    <property type="entry name" value="NAD(P)-bd_dom_sf"/>
</dbReference>
<dbReference type="PANTHER" id="PTHR43976">
    <property type="entry name" value="SHORT CHAIN DEHYDROGENASE"/>
    <property type="match status" value="1"/>
</dbReference>
<proteinExistence type="inferred from homology"/>
<dbReference type="PANTHER" id="PTHR43976:SF16">
    <property type="entry name" value="SHORT-CHAIN DEHYDROGENASE_REDUCTASE FAMILY PROTEIN"/>
    <property type="match status" value="1"/>
</dbReference>
<sequence>MAGKTWFVTGASQGIGLTLVKKLLLHGEKVAATSRNEEKLKGELGNHENLFCVSMDLCDEANVKSVIDKTIAKFGRIDVIVNNAGYAYQSIIETMDINELSENFNINVFGAARVVKAALPYLRKQRNGYVLNVASISGFCGFPGYASYSGTKFALAGISEAMSSEFADINVKVSILYPGRFRTSFFDENQHTAKDIIPDYSSAISIIRMFEEGKGKQAGDPEKLSDFIIELSEQEKPPLHVFAGKSAYRIAQEKIKAVSSDVEKTKEKGTATDFEE</sequence>
<evidence type="ECO:0000256" key="3">
    <source>
        <dbReference type="ARBA" id="ARBA00023002"/>
    </source>
</evidence>
<dbReference type="EMBL" id="CP015060">
    <property type="protein sequence ID" value="QGN17575.1"/>
    <property type="molecule type" value="Genomic_DNA"/>
</dbReference>
<dbReference type="CDD" id="cd05374">
    <property type="entry name" value="17beta-HSD-like_SDR_c"/>
    <property type="match status" value="1"/>
</dbReference>
<accession>A0ABX6F168</accession>
<name>A0ABX6F168_KLUMA</name>
<dbReference type="PRINTS" id="PR00080">
    <property type="entry name" value="SDRFAMILY"/>
</dbReference>
<evidence type="ECO:0000256" key="2">
    <source>
        <dbReference type="ARBA" id="ARBA00022857"/>
    </source>
</evidence>
<reference evidence="5 6" key="1">
    <citation type="submission" date="2016-03" db="EMBL/GenBank/DDBJ databases">
        <title>How can Kluyveromyces marxianus grow so fast - potential evolutionary course in Saccharomyces Complex revealed by comparative genomics.</title>
        <authorList>
            <person name="Mo W."/>
            <person name="Lu W."/>
            <person name="Yang X."/>
            <person name="Qi J."/>
            <person name="Lv H."/>
        </authorList>
    </citation>
    <scope>NUCLEOTIDE SEQUENCE [LARGE SCALE GENOMIC DNA]</scope>
    <source>
        <strain evidence="5 6">FIM1</strain>
    </source>
</reference>
<protein>
    <submittedName>
        <fullName evidence="5">Short-chain dehydrogenase</fullName>
    </submittedName>
</protein>
<dbReference type="InterPro" id="IPR051911">
    <property type="entry name" value="SDR_oxidoreductase"/>
</dbReference>
<dbReference type="PROSITE" id="PS00061">
    <property type="entry name" value="ADH_SHORT"/>
    <property type="match status" value="1"/>
</dbReference>
<dbReference type="PRINTS" id="PR00081">
    <property type="entry name" value="GDHRDH"/>
</dbReference>
<keyword evidence="3" id="KW-0560">Oxidoreductase</keyword>
<dbReference type="Proteomes" id="UP000422736">
    <property type="component" value="Chromosome 8"/>
</dbReference>
<evidence type="ECO:0000256" key="4">
    <source>
        <dbReference type="RuleBase" id="RU000363"/>
    </source>
</evidence>